<accession>A0A8T2T2A0</accession>
<sequence length="100" mass="11693">MQCFTLYHYHLPKDLQILPSSLAIRSRHTYCASTSIIAPATRSRQRRKPYGHLRHAAFFLGRRSIYQEQSSKKEVEIQRQNTTAQICSRSCGRTIRSKIR</sequence>
<dbReference type="EMBL" id="CM035420">
    <property type="protein sequence ID" value="KAH7404244.1"/>
    <property type="molecule type" value="Genomic_DNA"/>
</dbReference>
<evidence type="ECO:0000313" key="2">
    <source>
        <dbReference type="Proteomes" id="UP000825935"/>
    </source>
</evidence>
<reference evidence="1" key="1">
    <citation type="submission" date="2021-08" db="EMBL/GenBank/DDBJ databases">
        <title>WGS assembly of Ceratopteris richardii.</title>
        <authorList>
            <person name="Marchant D.B."/>
            <person name="Chen G."/>
            <person name="Jenkins J."/>
            <person name="Shu S."/>
            <person name="Leebens-Mack J."/>
            <person name="Grimwood J."/>
            <person name="Schmutz J."/>
            <person name="Soltis P."/>
            <person name="Soltis D."/>
            <person name="Chen Z.-H."/>
        </authorList>
    </citation>
    <scope>NUCLEOTIDE SEQUENCE</scope>
    <source>
        <strain evidence="1">Whitten #5841</strain>
        <tissue evidence="1">Leaf</tissue>
    </source>
</reference>
<protein>
    <submittedName>
        <fullName evidence="1">Uncharacterized protein</fullName>
    </submittedName>
</protein>
<organism evidence="1 2">
    <name type="scientific">Ceratopteris richardii</name>
    <name type="common">Triangle waterfern</name>
    <dbReference type="NCBI Taxonomy" id="49495"/>
    <lineage>
        <taxon>Eukaryota</taxon>
        <taxon>Viridiplantae</taxon>
        <taxon>Streptophyta</taxon>
        <taxon>Embryophyta</taxon>
        <taxon>Tracheophyta</taxon>
        <taxon>Polypodiopsida</taxon>
        <taxon>Polypodiidae</taxon>
        <taxon>Polypodiales</taxon>
        <taxon>Pteridineae</taxon>
        <taxon>Pteridaceae</taxon>
        <taxon>Parkerioideae</taxon>
        <taxon>Ceratopteris</taxon>
    </lineage>
</organism>
<gene>
    <name evidence="1" type="ORF">KP509_15G018000</name>
</gene>
<name>A0A8T2T2A0_CERRI</name>
<dbReference type="AlphaFoldDB" id="A0A8T2T2A0"/>
<dbReference type="Proteomes" id="UP000825935">
    <property type="component" value="Chromosome 15"/>
</dbReference>
<proteinExistence type="predicted"/>
<evidence type="ECO:0000313" key="1">
    <source>
        <dbReference type="EMBL" id="KAH7404244.1"/>
    </source>
</evidence>
<comment type="caution">
    <text evidence="1">The sequence shown here is derived from an EMBL/GenBank/DDBJ whole genome shotgun (WGS) entry which is preliminary data.</text>
</comment>
<keyword evidence="2" id="KW-1185">Reference proteome</keyword>